<keyword evidence="6" id="KW-1185">Reference proteome</keyword>
<evidence type="ECO:0000256" key="2">
    <source>
        <dbReference type="ARBA" id="ARBA00023054"/>
    </source>
</evidence>
<evidence type="ECO:0000256" key="3">
    <source>
        <dbReference type="RuleBase" id="RU000685"/>
    </source>
</evidence>
<accession>A0AA97KME7</accession>
<feature type="region of interest" description="Disordered" evidence="4">
    <location>
        <begin position="1146"/>
        <end position="1165"/>
    </location>
</feature>
<dbReference type="InterPro" id="IPR030634">
    <property type="entry name" value="SYNM"/>
</dbReference>
<dbReference type="GO" id="GO:0019215">
    <property type="term" value="F:intermediate filament binding"/>
    <property type="evidence" value="ECO:0007669"/>
    <property type="project" value="TreeGrafter"/>
</dbReference>
<feature type="compositionally biased region" description="Basic and acidic residues" evidence="4">
    <location>
        <begin position="1578"/>
        <end position="1601"/>
    </location>
</feature>
<dbReference type="Pfam" id="PF00038">
    <property type="entry name" value="Filament"/>
    <property type="match status" value="1"/>
</dbReference>
<feature type="region of interest" description="Disordered" evidence="4">
    <location>
        <begin position="141"/>
        <end position="173"/>
    </location>
</feature>
<dbReference type="GO" id="GO:0017166">
    <property type="term" value="F:vinculin binding"/>
    <property type="evidence" value="ECO:0007669"/>
    <property type="project" value="TreeGrafter"/>
</dbReference>
<dbReference type="GO" id="GO:0005200">
    <property type="term" value="F:structural constituent of cytoskeleton"/>
    <property type="evidence" value="ECO:0007669"/>
    <property type="project" value="InterPro"/>
</dbReference>
<dbReference type="GO" id="GO:0043034">
    <property type="term" value="C:costamere"/>
    <property type="evidence" value="ECO:0007669"/>
    <property type="project" value="TreeGrafter"/>
</dbReference>
<dbReference type="RefSeq" id="XP_054858239.1">
    <property type="nucleotide sequence ID" value="XM_055002264.1"/>
</dbReference>
<dbReference type="GO" id="GO:0005882">
    <property type="term" value="C:intermediate filament"/>
    <property type="evidence" value="ECO:0007669"/>
    <property type="project" value="UniProtKB-KW"/>
</dbReference>
<protein>
    <submittedName>
        <fullName evidence="7">Synemin</fullName>
    </submittedName>
</protein>
<feature type="region of interest" description="Disordered" evidence="4">
    <location>
        <begin position="1574"/>
        <end position="1602"/>
    </location>
</feature>
<evidence type="ECO:0000313" key="6">
    <source>
        <dbReference type="Proteomes" id="UP001190640"/>
    </source>
</evidence>
<dbReference type="InterPro" id="IPR039008">
    <property type="entry name" value="IF_rod_dom"/>
</dbReference>
<dbReference type="Proteomes" id="UP001190640">
    <property type="component" value="Chromosome 18"/>
</dbReference>
<dbReference type="SUPFAM" id="SSF64593">
    <property type="entry name" value="Intermediate filament protein, coiled coil region"/>
    <property type="match status" value="1"/>
</dbReference>
<sequence length="1643" mass="185015">MQRAEWDEQSELRELNCRLRDYVLRVRALEEENGRLARELAALRGEEHRAERLRAREEEVAELRRAVAELRRAGGEAELEREALRRERARLEALGAQVRELRLRRLEPEAGELRRELERLAADCAALEALLERLRAEHRRLREEQRQQQQQQVRHRHPSRLLALPPPPAPSQRELEDSFALVLSWSCEQSLERYEAELRALQELEQRLGAGKEAEQLRLHSERSRRHLEELWRQGQELAALGERLEQERLAQVERHGAQRGEYQMIIEALEEEKRFLTVSIAEYLKDYHELLQVKAGLSLEIATYRTLLEGESSQWILLWEKEHGRKAPQGVRDVLHEYSNRYSAYRQEKGKRAFPAIQNVDTRYKTPIANMSSSAVYSSRTKPSRIQTAAPGKTLRNDALWLEYRPSTAIKKDTTHQRTVTDQRQVRTFIPSSVTSREREFRQRTLPESKKAEAVITAKESTEVQKGTTITNTFENAKPKVMGVSTTSYNLNSSSKETKYERIQEGTDAQVNEQIREVKVMKEEKPFLLPGRDEKERSARKVTEPVPAKTEKKLVGAETKVSFEKKMEVKHGTEEEKYTVKEPNLNYSKKKVNLTEDESPKDGKYVKWEERIRVDTSGKDLPSDIKMDKSSSFLWEKNVTTQSREAAEIPVLSDVHSQDQLFKNNKTEITLQESKPSVGKQKVDATPKLSRNIPERELNQERVSKEGSPTMDTLLTESIAENIVSDILKGFVQKSDSGLPLDTKFTFLEKKVSEDGKAKSEVTVQSTVQEDLSISDEFDLGRFLKKDVKGVGDTKEVLSDAVLEDIISAGLKGREGQGKRTVQVEIVEEPVECAADERTEFPTPFEVEEAEDTLPGMAGHLYYGGEEKATTSAAQDLKRQQPSVIVSHVEEVSEGDDVVDEGKYFVSTPEEHPLIHEKDDSSVYGQIHIEEESTIKYSWQDEFLQGAQKRVNEGMGSPELIYQVMGGEESAFVSKDEPPVEHIAHAESIVIEREIKIPHEFQTSIKSLFSEESKDPKHQLKEALEKLEDNLPESVKQELSALTKEGQAESSSLEVDIKKVEQTKKGGLVTIVAEVSLSETLDLDQFNSGYLGEGLAVERESPTQFSATYDTDEHMKPESESYHDGTRKLEIIEVASTPWTTQAVSSSAKLSSSGGVKSPTSERVVSEGPVFKNLGLDSRSDPSHLQGPFDINRSVRQIIVGPTEIHRTEEVLHEGPFSKTLEFGSGDFEAGGASAGVSRSVQEFTLGPEETQTEEITYRGPVRKTVGGPENPSQAQFSADSKSTKLVMLGSKQIIEETVFEGPASDFSLDDNSWVPSQTKGLEETGRSVRHIRIDPKEVRTQQVVYEGPLSEVVEHSSAGDRISVNESVRHIKVGQKETQAVYEESSTTETEPSHDLDWLLKEGMLDTNSTVRHIKVAPKESMTSEQIIFKGPISKQHLEFSESGQMFSSEGSARHITSGQKDIWSNERVSYQGSVSESSGISSAGEDTLETEGPTEISRSVRHIRLGPVETHAEQIVFQGPIGTVELSPTDGPPENKSLGHIKIGPKETSFTFQMDVTNVAGGGQEAKFLLSNTKDQPEDAAKGSEREAQTEERSEKSAFNRTVQLQRMVDQRSVVSDEKKIALLYLNENEEEEEEDGPWF</sequence>
<reference evidence="7" key="1">
    <citation type="submission" date="2025-08" db="UniProtKB">
        <authorList>
            <consortium name="RefSeq"/>
        </authorList>
    </citation>
    <scope>IDENTIFICATION</scope>
    <source>
        <tissue evidence="7">Blood</tissue>
    </source>
</reference>
<evidence type="ECO:0000259" key="5">
    <source>
        <dbReference type="PROSITE" id="PS51842"/>
    </source>
</evidence>
<name>A0AA97KME7_EUBMA</name>
<dbReference type="PROSITE" id="PS51842">
    <property type="entry name" value="IF_ROD_2"/>
    <property type="match status" value="1"/>
</dbReference>
<dbReference type="SMART" id="SM01391">
    <property type="entry name" value="Filament"/>
    <property type="match status" value="1"/>
</dbReference>
<dbReference type="GO" id="GO:0042383">
    <property type="term" value="C:sarcolemma"/>
    <property type="evidence" value="ECO:0007669"/>
    <property type="project" value="TreeGrafter"/>
</dbReference>
<feature type="compositionally biased region" description="Low complexity" evidence="4">
    <location>
        <begin position="1146"/>
        <end position="1159"/>
    </location>
</feature>
<comment type="similarity">
    <text evidence="3">Belongs to the intermediate filament family.</text>
</comment>
<feature type="domain" description="IF rod" evidence="5">
    <location>
        <begin position="8"/>
        <end position="316"/>
    </location>
</feature>
<evidence type="ECO:0000313" key="7">
    <source>
        <dbReference type="RefSeq" id="XP_054858239.1"/>
    </source>
</evidence>
<dbReference type="GO" id="GO:0045104">
    <property type="term" value="P:intermediate filament cytoskeleton organization"/>
    <property type="evidence" value="ECO:0007669"/>
    <property type="project" value="InterPro"/>
</dbReference>
<feature type="region of interest" description="Disordered" evidence="4">
    <location>
        <begin position="1477"/>
        <end position="1497"/>
    </location>
</feature>
<gene>
    <name evidence="7" type="primary">SYNM</name>
</gene>
<organism evidence="6 7">
    <name type="scientific">Eublepharis macularius</name>
    <name type="common">Leopard gecko</name>
    <name type="synonym">Cyrtodactylus macularius</name>
    <dbReference type="NCBI Taxonomy" id="481883"/>
    <lineage>
        <taxon>Eukaryota</taxon>
        <taxon>Metazoa</taxon>
        <taxon>Chordata</taxon>
        <taxon>Craniata</taxon>
        <taxon>Vertebrata</taxon>
        <taxon>Euteleostomi</taxon>
        <taxon>Lepidosauria</taxon>
        <taxon>Squamata</taxon>
        <taxon>Bifurcata</taxon>
        <taxon>Gekkota</taxon>
        <taxon>Eublepharidae</taxon>
        <taxon>Eublepharinae</taxon>
        <taxon>Eublepharis</taxon>
    </lineage>
</organism>
<dbReference type="GO" id="GO:0031443">
    <property type="term" value="P:fast-twitch skeletal muscle fiber contraction"/>
    <property type="evidence" value="ECO:0007669"/>
    <property type="project" value="TreeGrafter"/>
</dbReference>
<dbReference type="PROSITE" id="PS00226">
    <property type="entry name" value="IF_ROD_1"/>
    <property type="match status" value="1"/>
</dbReference>
<dbReference type="GO" id="GO:0060053">
    <property type="term" value="C:neurofilament cytoskeleton"/>
    <property type="evidence" value="ECO:0007669"/>
    <property type="project" value="TreeGrafter"/>
</dbReference>
<dbReference type="GO" id="GO:0008307">
    <property type="term" value="F:structural constituent of muscle"/>
    <property type="evidence" value="ECO:0007669"/>
    <property type="project" value="InterPro"/>
</dbReference>
<dbReference type="InterPro" id="IPR018039">
    <property type="entry name" value="IF_conserved"/>
</dbReference>
<proteinExistence type="inferred from homology"/>
<dbReference type="Gene3D" id="1.20.5.170">
    <property type="match status" value="1"/>
</dbReference>
<dbReference type="KEGG" id="emc:129345226"/>
<feature type="compositionally biased region" description="Low complexity" evidence="4">
    <location>
        <begin position="1477"/>
        <end position="1487"/>
    </location>
</feature>
<dbReference type="PANTHER" id="PTHR47136">
    <property type="entry name" value="SYNEMIN"/>
    <property type="match status" value="1"/>
</dbReference>
<evidence type="ECO:0000256" key="4">
    <source>
        <dbReference type="SAM" id="MobiDB-lite"/>
    </source>
</evidence>
<keyword evidence="1 3" id="KW-0403">Intermediate filament</keyword>
<dbReference type="CTD" id="23336"/>
<dbReference type="GeneID" id="129345226"/>
<evidence type="ECO:0000256" key="1">
    <source>
        <dbReference type="ARBA" id="ARBA00022754"/>
    </source>
</evidence>
<keyword evidence="2" id="KW-0175">Coiled coil</keyword>
<dbReference type="PANTHER" id="PTHR47136:SF1">
    <property type="entry name" value="SYNEMIN"/>
    <property type="match status" value="1"/>
</dbReference>